<dbReference type="AlphaFoldDB" id="A0AAV9ITJ6"/>
<evidence type="ECO:0000313" key="3">
    <source>
        <dbReference type="EMBL" id="KAK4535569.1"/>
    </source>
</evidence>
<evidence type="ECO:0000256" key="1">
    <source>
        <dbReference type="ARBA" id="ARBA00022679"/>
    </source>
</evidence>
<dbReference type="Gene3D" id="3.40.1190.20">
    <property type="match status" value="1"/>
</dbReference>
<evidence type="ECO:0000313" key="4">
    <source>
        <dbReference type="Proteomes" id="UP001301350"/>
    </source>
</evidence>
<keyword evidence="4" id="KW-1185">Reference proteome</keyword>
<evidence type="ECO:0000256" key="2">
    <source>
        <dbReference type="ARBA" id="ARBA00022777"/>
    </source>
</evidence>
<organism evidence="3 4">
    <name type="scientific">Cyanidium caldarium</name>
    <name type="common">Red alga</name>
    <dbReference type="NCBI Taxonomy" id="2771"/>
    <lineage>
        <taxon>Eukaryota</taxon>
        <taxon>Rhodophyta</taxon>
        <taxon>Bangiophyceae</taxon>
        <taxon>Cyanidiales</taxon>
        <taxon>Cyanidiaceae</taxon>
        <taxon>Cyanidium</taxon>
    </lineage>
</organism>
<accession>A0AAV9ITJ6</accession>
<keyword evidence="1" id="KW-0808">Transferase</keyword>
<keyword evidence="2" id="KW-0418">Kinase</keyword>
<dbReference type="GO" id="GO:0016301">
    <property type="term" value="F:kinase activity"/>
    <property type="evidence" value="ECO:0007669"/>
    <property type="project" value="UniProtKB-KW"/>
</dbReference>
<protein>
    <recommendedName>
        <fullName evidence="5">Carbohydrate kinase PfkB domain-containing protein</fullName>
    </recommendedName>
</protein>
<name>A0AAV9ITJ6_CYACA</name>
<evidence type="ECO:0008006" key="5">
    <source>
        <dbReference type="Google" id="ProtNLM"/>
    </source>
</evidence>
<dbReference type="PANTHER" id="PTHR10584:SF166">
    <property type="entry name" value="RIBOKINASE"/>
    <property type="match status" value="1"/>
</dbReference>
<dbReference type="SUPFAM" id="SSF53613">
    <property type="entry name" value="Ribokinase-like"/>
    <property type="match status" value="1"/>
</dbReference>
<comment type="caution">
    <text evidence="3">The sequence shown here is derived from an EMBL/GenBank/DDBJ whole genome shotgun (WGS) entry which is preliminary data.</text>
</comment>
<dbReference type="InterPro" id="IPR029056">
    <property type="entry name" value="Ribokinase-like"/>
</dbReference>
<sequence>MGSAAGAHAAVRRCGRSRGALPVTVYSVGLGCVDLLLRDVERPLAHAEDVVQFRGGVEECAGGGVFHTLRALHAALAESPTEGGAAVRVRLEPIACVGDDAQGRRYCEALSSALGRDRIAANTLRGVASVESCSTGVSVVVEYRQGGRACFLDGGANAALDVPRIDDALRELDGDRCSNGCTGPVLFHVAYPHLLPRLRPPQAALSQLLHAAIHEWFRGRPVALALDTNGASMAPRLDAAAQLDQLAARAWLRGVLPQLHLLHANYEEACALLGESPLLAPPDEQQSAHRQRRRQDAWRLLQALCHLVSAAEEASSSSTTTSAVRSLAITLGADGSLLVAGSTRALQALGLAALDKFYAPAPPLPPGAGQRTTGCGDAYLAGMMHAYLRDVWQRPLSPSAYDDAPRLSQRFVQAAHASVVRQLARPTASE</sequence>
<reference evidence="3 4" key="1">
    <citation type="submission" date="2022-07" db="EMBL/GenBank/DDBJ databases">
        <title>Genome-wide signatures of adaptation to extreme environments.</title>
        <authorList>
            <person name="Cho C.H."/>
            <person name="Yoon H.S."/>
        </authorList>
    </citation>
    <scope>NUCLEOTIDE SEQUENCE [LARGE SCALE GENOMIC DNA]</scope>
    <source>
        <strain evidence="3 4">DBV 063 E5</strain>
    </source>
</reference>
<proteinExistence type="predicted"/>
<gene>
    <name evidence="3" type="ORF">CDCA_CDCA05G1594</name>
</gene>
<dbReference type="Proteomes" id="UP001301350">
    <property type="component" value="Unassembled WGS sequence"/>
</dbReference>
<dbReference type="EMBL" id="JANCYW010000005">
    <property type="protein sequence ID" value="KAK4535569.1"/>
    <property type="molecule type" value="Genomic_DNA"/>
</dbReference>
<dbReference type="PANTHER" id="PTHR10584">
    <property type="entry name" value="SUGAR KINASE"/>
    <property type="match status" value="1"/>
</dbReference>